<dbReference type="EMBL" id="CAKMRJ010003334">
    <property type="protein sequence ID" value="CAH1432695.1"/>
    <property type="molecule type" value="Genomic_DNA"/>
</dbReference>
<accession>A0AAU9N269</accession>
<reference evidence="1 2" key="1">
    <citation type="submission" date="2022-01" db="EMBL/GenBank/DDBJ databases">
        <authorList>
            <person name="Xiong W."/>
            <person name="Schranz E."/>
        </authorList>
    </citation>
    <scope>NUCLEOTIDE SEQUENCE [LARGE SCALE GENOMIC DNA]</scope>
</reference>
<dbReference type="Proteomes" id="UP001157418">
    <property type="component" value="Unassembled WGS sequence"/>
</dbReference>
<organism evidence="1 2">
    <name type="scientific">Lactuca virosa</name>
    <dbReference type="NCBI Taxonomy" id="75947"/>
    <lineage>
        <taxon>Eukaryota</taxon>
        <taxon>Viridiplantae</taxon>
        <taxon>Streptophyta</taxon>
        <taxon>Embryophyta</taxon>
        <taxon>Tracheophyta</taxon>
        <taxon>Spermatophyta</taxon>
        <taxon>Magnoliopsida</taxon>
        <taxon>eudicotyledons</taxon>
        <taxon>Gunneridae</taxon>
        <taxon>Pentapetalae</taxon>
        <taxon>asterids</taxon>
        <taxon>campanulids</taxon>
        <taxon>Asterales</taxon>
        <taxon>Asteraceae</taxon>
        <taxon>Cichorioideae</taxon>
        <taxon>Cichorieae</taxon>
        <taxon>Lactucinae</taxon>
        <taxon>Lactuca</taxon>
    </lineage>
</organism>
<evidence type="ECO:0000313" key="1">
    <source>
        <dbReference type="EMBL" id="CAH1432695.1"/>
    </source>
</evidence>
<name>A0AAU9N269_9ASTR</name>
<dbReference type="AlphaFoldDB" id="A0AAU9N269"/>
<keyword evidence="2" id="KW-1185">Reference proteome</keyword>
<evidence type="ECO:0008006" key="3">
    <source>
        <dbReference type="Google" id="ProtNLM"/>
    </source>
</evidence>
<comment type="caution">
    <text evidence="1">The sequence shown here is derived from an EMBL/GenBank/DDBJ whole genome shotgun (WGS) entry which is preliminary data.</text>
</comment>
<proteinExistence type="predicted"/>
<protein>
    <recommendedName>
        <fullName evidence="3">Secreted protein</fullName>
    </recommendedName>
</protein>
<gene>
    <name evidence="1" type="ORF">LVIROSA_LOCUS19331</name>
</gene>
<sequence>MGLNLDIVAAAVVFSTAVPSFLRVSVRHAVVIAAGLHRHQAPPSLAAVGTEETRWFQSMLLLSVKDRISSTLRSVAAAAGLFR</sequence>
<evidence type="ECO:0000313" key="2">
    <source>
        <dbReference type="Proteomes" id="UP001157418"/>
    </source>
</evidence>